<evidence type="ECO:0000313" key="11">
    <source>
        <dbReference type="Proteomes" id="UP001603857"/>
    </source>
</evidence>
<evidence type="ECO:0000256" key="5">
    <source>
        <dbReference type="ARBA" id="ARBA00023187"/>
    </source>
</evidence>
<dbReference type="GO" id="GO:0005681">
    <property type="term" value="C:spliceosomal complex"/>
    <property type="evidence" value="ECO:0007669"/>
    <property type="project" value="UniProtKB-KW"/>
</dbReference>
<sequence>MWNNGQIVPPGTSVPPIPPPPAAQPSYTVLPPPPAPPVPMETEADAEARLEEKARKWQQLNSKRYSDKRKFGFVETQKEDMPPEHVRKIIRQVDHGDMSSKKYRHDKRVYLGALKFIPHAVYKLLENMPMPWEQVRDVKVLYHISGAITFVNEIPWVVEPIYLAQWGTMWIMMRREKRDRRHFKRMRFPPFDDEEPPLDYADNLLDVDPLEPIQLELDEEEDSAVYTWFYDHKPLVKTKLINGPSYRRWHLSLPIMATLHRLAGQLLSDLIDRNYFYLFDMESFFTAKALNMCIPGGPKFEPLYRDMEKGDEDWNEFNDINKLIIRSPLRTEYRIAFPHLYNNRPRKVKLCVYHTPMIMYIKAEDPDLPAFYYDPLIHPITSANKERREKRIYEDDDDDDWILPDGVEPLLKDTQLYTDTTAAGISLLFAPRPFNMRSGRMRRSEDIPLVSEWYKEHCPPSYPVKVRVSYQKLLKCFVLNELHHRPPKAQKKKHLFRSLQATKFFQTTELDWVEAGLQVCRQGYNMLNLLIHRKNLNYLHLDYNFNLKPVKTLTTKERKKSRFGNAFHLCREILRLTKLVVDANVQFRLGNVDAFQLADGLQYTFSHVGQLTGMYRYKYRLMRQIRMCKDLKHLIYYRFNTGPVGKGPGCGFWAPMWRVWLFFLRGIVPLLERWLGNLLARQFEGRHSKGVAKTVTKQRVESHFDLELRAAVMHDVLDAMPVKVLSSLMAEGIKQNKARTILQHLSEAWRCWKANIPWKVPGLPVPIENMILRYVKSKADWWTNVAHYNRERIRRGATVDKTVCRKNLGRLTRLWLKAEQQLSVKLRADHWYLLQERQHNYLKDGPYVTPEEAVAIYTTTVHWLESRKFSPIPFPPLSYKHDTKLLILALERLKESYSVAVRLNQLQREELGLIEQAYDNPHEALSRIKRHLLTQRAFKEVGIEFMDLYSYLIPVYEIEPLEKITDAYLDQYLWYEGDKRHLFPNWIKPADSEPPPLLVYKWCQGINNLQGIWDTSDGQCVVMLQTKFEKFFEKIDLTMLNRLLRLVLDHNIADYVTAKNNVVLSYKDMSHTNSYGLIRGLQFASFVVQYYGLVLDLLLLGLTRASEIAGPPQMPNEFITYWDTKVETRHPIRLYSRYIDRVHILFRFTHEEARDLIQRYLTEHPDPNNENMVGYNNKKCWPRDARMRLMKHDVNLGRSVFWDMKNRLPRSITTLEWENSFVSVYSKDNPNLLFSMCGFEVRILPKIRMTQEAFSNTRDGVWNLQNEQTKERTAVAFLRVDDEHMKVFENRVRQILMSSGSTTFTKIVNKWNTALIGLMTYFREATVHTQELLDLLVKCENKIQTRIKIGLNSKMPSRFPPVIFYTPKEIGGLGMLSMGHILIPQSDLRYSQQTDVGVTHFRSGMSHEEDQLIPNLYRYIQPWESEFIDSQRVWAEYALKRQEAQAQNRRLTLEDLEDSWDRGIPRINTLFQKDRHTLAYDKGWRVRTDFKQYQVLKQNPFWWTHQRHDGKLWNLNNYRTDVIQALGGVEGILEHTLFKGTYFPTWEGLFWEKASGFEESMKYKKLTNAQRSGLNQIPNRRFTLWWSPTINRANVYVGFQVQLDLTGIFMHGKIPTLKISLIQIFRAHLWQKIHESVVMDLCQVLDQELDALEIETVQKETIHPRKSYKMNSSCADILLFAAHRWPMSKPSLVAESKDVFDQKASNKYWIDVQLRWGDYDSHDIERYTRAKFMDYTTDNMSIYPSPTGVMIGIDLAYNLHSAFGNWFPGSKPLLQQAMNKIMKSNPALYVLRERIRKGLQLYSSEPTEPYLSSQNYGEIFSNQIIWFVDDTNVYRVTIHKTFEGNLTTKPINGAIFIFNPRTGQLFLKVIHTSVWAGQKRLGQLAKWKTAEEVAALVRSLPVEEQPKQIIVTRKGMLDPLEVHLLDFPNIVIKGSELQLPFQACLKIEKFGDLILKATEPQMVLFNIYDDWLKSISSYTAFSRLILILRALHVNNEKAKMLLKPDKTIITEPHHIWPSLSDDQWMKVEVALRDLILSDYAKKNNVNTSALTQSEIRDIILGAEITPPSQQRQQIAEIEKQAHEANQVTAVTTKTTNVHGEELIVTTTSPYEQAAFGSKTDWRVRAISATNLYLRVNHIYVNSEDIKETGYTYIMPKNILKKFICIADLRTQIAGYMYGISPPDNPQVKEIRCIVMAPQWGTHQQVHLPSALPEHDFLNDLEPLGWMHTQPNELPQLSPQDLTSHAKILENNKQWDGEKCIILTCSFTPGSCSLTAYKLTPSGYEWGRVNKDTGSNPHGYLPTHYEKVQMLLSDRFLGFYMVPDNGPWNYNFMGVRHASGMKYGVKLGAPREYYHEDHRPTHFLEFSNMEEGETVAEGDREDTFS</sequence>
<dbReference type="InterPro" id="IPR027652">
    <property type="entry name" value="PRP8"/>
</dbReference>
<dbReference type="CDD" id="cd08056">
    <property type="entry name" value="MPN_PRP8"/>
    <property type="match status" value="1"/>
</dbReference>
<proteinExistence type="predicted"/>
<dbReference type="Pfam" id="PF08083">
    <property type="entry name" value="PROCN"/>
    <property type="match status" value="1"/>
</dbReference>
<dbReference type="Pfam" id="PF10596">
    <property type="entry name" value="U6-snRNA_bdg"/>
    <property type="match status" value="1"/>
</dbReference>
<keyword evidence="3" id="KW-0747">Spliceosome</keyword>
<dbReference type="InterPro" id="IPR000555">
    <property type="entry name" value="JAMM/MPN+_dom"/>
</dbReference>
<keyword evidence="4" id="KW-0694">RNA-binding</keyword>
<dbReference type="CDD" id="cd13838">
    <property type="entry name" value="RNase_H_like_Prp8_IV"/>
    <property type="match status" value="1"/>
</dbReference>
<evidence type="ECO:0000256" key="4">
    <source>
        <dbReference type="ARBA" id="ARBA00022884"/>
    </source>
</evidence>
<dbReference type="GO" id="GO:0003723">
    <property type="term" value="F:RNA binding"/>
    <property type="evidence" value="ECO:0007669"/>
    <property type="project" value="UniProtKB-KW"/>
</dbReference>
<dbReference type="SMART" id="SM00232">
    <property type="entry name" value="JAB_MPN"/>
    <property type="match status" value="1"/>
</dbReference>
<dbReference type="InterPro" id="IPR019580">
    <property type="entry name" value="Prp8_U6-snRNA-bd"/>
</dbReference>
<dbReference type="Pfam" id="PF10598">
    <property type="entry name" value="RRM_4"/>
    <property type="match status" value="1"/>
</dbReference>
<accession>A0ABD1M9N9</accession>
<keyword evidence="2" id="KW-0507">mRNA processing</keyword>
<evidence type="ECO:0000256" key="7">
    <source>
        <dbReference type="ARBA" id="ARBA00023274"/>
    </source>
</evidence>
<keyword evidence="6" id="KW-0539">Nucleus</keyword>
<dbReference type="InterPro" id="IPR019581">
    <property type="entry name" value="Prp8_U5-snRNA-bd"/>
</dbReference>
<dbReference type="Gene3D" id="3.30.420.230">
    <property type="match status" value="1"/>
</dbReference>
<dbReference type="Pfam" id="PF08084">
    <property type="entry name" value="PROCT"/>
    <property type="match status" value="1"/>
</dbReference>
<comment type="caution">
    <text evidence="10">The sequence shown here is derived from an EMBL/GenBank/DDBJ whole genome shotgun (WGS) entry which is preliminary data.</text>
</comment>
<dbReference type="InterPro" id="IPR043172">
    <property type="entry name" value="Prp8_domainIV_palm"/>
</dbReference>
<evidence type="ECO:0000256" key="1">
    <source>
        <dbReference type="ARBA" id="ARBA00004123"/>
    </source>
</evidence>
<dbReference type="InterPro" id="IPR012591">
    <property type="entry name" value="PRO8NT"/>
</dbReference>
<name>A0ABD1M9N9_9FABA</name>
<keyword evidence="7" id="KW-0687">Ribonucleoprotein</keyword>
<evidence type="ECO:0000256" key="6">
    <source>
        <dbReference type="ARBA" id="ARBA00023242"/>
    </source>
</evidence>
<dbReference type="PANTHER" id="PTHR11140:SF0">
    <property type="entry name" value="PRE-MRNA-PROCESSING-SPLICING FACTOR 8"/>
    <property type="match status" value="1"/>
</dbReference>
<dbReference type="Gene3D" id="1.20.80.40">
    <property type="match status" value="1"/>
</dbReference>
<dbReference type="InterPro" id="IPR037518">
    <property type="entry name" value="MPN"/>
</dbReference>
<protein>
    <recommendedName>
        <fullName evidence="9">MPN domain-containing protein</fullName>
    </recommendedName>
</protein>
<dbReference type="Gene3D" id="3.40.140.10">
    <property type="entry name" value="Cytidine Deaminase, domain 2"/>
    <property type="match status" value="1"/>
</dbReference>
<gene>
    <name evidence="10" type="ORF">Fmac_020057</name>
</gene>
<dbReference type="Pfam" id="PF08082">
    <property type="entry name" value="PRO8NT"/>
    <property type="match status" value="1"/>
</dbReference>
<dbReference type="SUPFAM" id="SSF53098">
    <property type="entry name" value="Ribonuclease H-like"/>
    <property type="match status" value="2"/>
</dbReference>
<feature type="domain" description="MPN" evidence="9">
    <location>
        <begin position="2151"/>
        <end position="2282"/>
    </location>
</feature>
<dbReference type="InterPro" id="IPR042516">
    <property type="entry name" value="Prp8_U5-snRNA-bd_sf"/>
</dbReference>
<dbReference type="Gene3D" id="3.30.43.40">
    <property type="entry name" value="Pre-mRNA-processing-splicing factor 8, U5-snRNA-binding domain"/>
    <property type="match status" value="1"/>
</dbReference>
<evidence type="ECO:0000313" key="10">
    <source>
        <dbReference type="EMBL" id="KAL2332476.1"/>
    </source>
</evidence>
<dbReference type="InterPro" id="IPR021983">
    <property type="entry name" value="PRP8_domainIV"/>
</dbReference>
<dbReference type="InterPro" id="IPR012337">
    <property type="entry name" value="RNaseH-like_sf"/>
</dbReference>
<dbReference type="FunFam" id="3.30.43.40:FF:000001">
    <property type="entry name" value="Pre-mRNA-processing-splicing factor 8"/>
    <property type="match status" value="1"/>
</dbReference>
<dbReference type="InterPro" id="IPR012592">
    <property type="entry name" value="PROCN"/>
</dbReference>
<dbReference type="Gene3D" id="3.90.1570.40">
    <property type="match status" value="1"/>
</dbReference>
<dbReference type="Pfam" id="PF12134">
    <property type="entry name" value="PRP8_domainIV"/>
    <property type="match status" value="1"/>
</dbReference>
<evidence type="ECO:0000259" key="9">
    <source>
        <dbReference type="PROSITE" id="PS50249"/>
    </source>
</evidence>
<feature type="region of interest" description="Disordered" evidence="8">
    <location>
        <begin position="1"/>
        <end position="49"/>
    </location>
</feature>
<dbReference type="PANTHER" id="PTHR11140">
    <property type="entry name" value="PRE-MRNA SPLICING FACTOR PRP8"/>
    <property type="match status" value="1"/>
</dbReference>
<dbReference type="InterPro" id="IPR043173">
    <property type="entry name" value="Prp8_domainIV_fingers"/>
</dbReference>
<keyword evidence="11" id="KW-1185">Reference proteome</keyword>
<dbReference type="InterPro" id="IPR012984">
    <property type="entry name" value="PROCT"/>
</dbReference>
<reference evidence="10 11" key="1">
    <citation type="submission" date="2024-08" db="EMBL/GenBank/DDBJ databases">
        <title>Insights into the chromosomal genome structure of Flemingia macrophylla.</title>
        <authorList>
            <person name="Ding Y."/>
            <person name="Zhao Y."/>
            <person name="Bi W."/>
            <person name="Wu M."/>
            <person name="Zhao G."/>
            <person name="Gong Y."/>
            <person name="Li W."/>
            <person name="Zhang P."/>
        </authorList>
    </citation>
    <scope>NUCLEOTIDE SEQUENCE [LARGE SCALE GENOMIC DNA]</scope>
    <source>
        <strain evidence="10">DYQJB</strain>
        <tissue evidence="10">Leaf</tissue>
    </source>
</reference>
<dbReference type="FunFam" id="1.20.80.40:FF:000001">
    <property type="entry name" value="Pre-mRNA-processing-splicing factor 8"/>
    <property type="match status" value="1"/>
</dbReference>
<dbReference type="FunFam" id="3.30.420.230:FF:000003">
    <property type="entry name" value="Pre-mRNA-processing-splicing factor 8"/>
    <property type="match status" value="1"/>
</dbReference>
<evidence type="ECO:0000256" key="2">
    <source>
        <dbReference type="ARBA" id="ARBA00022664"/>
    </source>
</evidence>
<dbReference type="InterPro" id="IPR019582">
    <property type="entry name" value="RRM_spliceosomal_PrP8"/>
</dbReference>
<dbReference type="Pfam" id="PF01398">
    <property type="entry name" value="JAB"/>
    <property type="match status" value="1"/>
</dbReference>
<dbReference type="PROSITE" id="PS50249">
    <property type="entry name" value="MPN"/>
    <property type="match status" value="1"/>
</dbReference>
<evidence type="ECO:0000256" key="8">
    <source>
        <dbReference type="SAM" id="MobiDB-lite"/>
    </source>
</evidence>
<feature type="compositionally biased region" description="Pro residues" evidence="8">
    <location>
        <begin position="30"/>
        <end position="39"/>
    </location>
</feature>
<dbReference type="EMBL" id="JBGMDY010000006">
    <property type="protein sequence ID" value="KAL2332476.1"/>
    <property type="molecule type" value="Genomic_DNA"/>
</dbReference>
<dbReference type="FunFam" id="3.40.140.10:FF:000002">
    <property type="entry name" value="Pre-mRNA-processing-splicing factor 8"/>
    <property type="match status" value="1"/>
</dbReference>
<comment type="subcellular location">
    <subcellularLocation>
        <location evidence="1">Nucleus</location>
    </subcellularLocation>
</comment>
<dbReference type="FunFam" id="3.90.1570.40:FF:000001">
    <property type="entry name" value="Pre-mRNA-processing-splicing factor 8"/>
    <property type="match status" value="1"/>
</dbReference>
<feature type="compositionally biased region" description="Pro residues" evidence="8">
    <location>
        <begin position="12"/>
        <end position="23"/>
    </location>
</feature>
<dbReference type="Proteomes" id="UP001603857">
    <property type="component" value="Unassembled WGS sequence"/>
</dbReference>
<organism evidence="10 11">
    <name type="scientific">Flemingia macrophylla</name>
    <dbReference type="NCBI Taxonomy" id="520843"/>
    <lineage>
        <taxon>Eukaryota</taxon>
        <taxon>Viridiplantae</taxon>
        <taxon>Streptophyta</taxon>
        <taxon>Embryophyta</taxon>
        <taxon>Tracheophyta</taxon>
        <taxon>Spermatophyta</taxon>
        <taxon>Magnoliopsida</taxon>
        <taxon>eudicotyledons</taxon>
        <taxon>Gunneridae</taxon>
        <taxon>Pentapetalae</taxon>
        <taxon>rosids</taxon>
        <taxon>fabids</taxon>
        <taxon>Fabales</taxon>
        <taxon>Fabaceae</taxon>
        <taxon>Papilionoideae</taxon>
        <taxon>50 kb inversion clade</taxon>
        <taxon>NPAAA clade</taxon>
        <taxon>indigoferoid/millettioid clade</taxon>
        <taxon>Phaseoleae</taxon>
        <taxon>Flemingia</taxon>
    </lineage>
</organism>
<keyword evidence="5" id="KW-0508">mRNA splicing</keyword>
<dbReference type="GO" id="GO:0000398">
    <property type="term" value="P:mRNA splicing, via spliceosome"/>
    <property type="evidence" value="ECO:0007669"/>
    <property type="project" value="UniProtKB-ARBA"/>
</dbReference>
<evidence type="ECO:0000256" key="3">
    <source>
        <dbReference type="ARBA" id="ARBA00022728"/>
    </source>
</evidence>
<dbReference type="Pfam" id="PF10597">
    <property type="entry name" value="U5_2-snRNA_bdg"/>
    <property type="match status" value="1"/>
</dbReference>